<keyword evidence="2" id="KW-0732">Signal</keyword>
<dbReference type="Proteomes" id="UP001259803">
    <property type="component" value="Unassembled WGS sequence"/>
</dbReference>
<proteinExistence type="predicted"/>
<dbReference type="InterPro" id="IPR008309">
    <property type="entry name" value="YdbL"/>
</dbReference>
<sequence length="131" mass="13630">MTLAIRSVLICSLAGLMIASAPASAMQREPAYASARATGAVGEKIDGYLGFTGAPAAALRAVVDDINIRRKASYADRARAAGVTIEEFGFTQGCLLIARTAPGEKYQSPDGSWQTRGSGPAVLDPRCPTAR</sequence>
<organism evidence="3 4">
    <name type="scientific">Croceicoccus esteveae</name>
    <dbReference type="NCBI Taxonomy" id="3075597"/>
    <lineage>
        <taxon>Bacteria</taxon>
        <taxon>Pseudomonadati</taxon>
        <taxon>Pseudomonadota</taxon>
        <taxon>Alphaproteobacteria</taxon>
        <taxon>Sphingomonadales</taxon>
        <taxon>Erythrobacteraceae</taxon>
        <taxon>Croceicoccus</taxon>
    </lineage>
</organism>
<dbReference type="Pfam" id="PF07027">
    <property type="entry name" value="DUF1318"/>
    <property type="match status" value="1"/>
</dbReference>
<comment type="caution">
    <text evidence="3">The sequence shown here is derived from an EMBL/GenBank/DDBJ whole genome shotgun (WGS) entry which is preliminary data.</text>
</comment>
<reference evidence="3 4" key="1">
    <citation type="submission" date="2023-09" db="EMBL/GenBank/DDBJ databases">
        <authorList>
            <person name="Rey-Velasco X."/>
        </authorList>
    </citation>
    <scope>NUCLEOTIDE SEQUENCE [LARGE SCALE GENOMIC DNA]</scope>
    <source>
        <strain evidence="3 4">F390</strain>
    </source>
</reference>
<feature type="signal peptide" evidence="2">
    <location>
        <begin position="1"/>
        <end position="25"/>
    </location>
</feature>
<dbReference type="RefSeq" id="WP_311341237.1">
    <property type="nucleotide sequence ID" value="NZ_JAVRHS010000009.1"/>
</dbReference>
<gene>
    <name evidence="3" type="ORF">RM533_10765</name>
</gene>
<evidence type="ECO:0000256" key="2">
    <source>
        <dbReference type="SAM" id="SignalP"/>
    </source>
</evidence>
<dbReference type="EMBL" id="JAVRHS010000009">
    <property type="protein sequence ID" value="MDT0576660.1"/>
    <property type="molecule type" value="Genomic_DNA"/>
</dbReference>
<evidence type="ECO:0000313" key="3">
    <source>
        <dbReference type="EMBL" id="MDT0576660.1"/>
    </source>
</evidence>
<feature type="chain" id="PRO_5045920906" evidence="2">
    <location>
        <begin position="26"/>
        <end position="131"/>
    </location>
</feature>
<evidence type="ECO:0000313" key="4">
    <source>
        <dbReference type="Proteomes" id="UP001259803"/>
    </source>
</evidence>
<accession>A0ABU2ZJU5</accession>
<evidence type="ECO:0000256" key="1">
    <source>
        <dbReference type="SAM" id="MobiDB-lite"/>
    </source>
</evidence>
<feature type="region of interest" description="Disordered" evidence="1">
    <location>
        <begin position="103"/>
        <end position="131"/>
    </location>
</feature>
<protein>
    <submittedName>
        <fullName evidence="3">YdbL family protein</fullName>
    </submittedName>
</protein>
<name>A0ABU2ZJU5_9SPHN</name>
<keyword evidence="4" id="KW-1185">Reference proteome</keyword>